<dbReference type="OrthoDB" id="1686972at2759"/>
<feature type="region of interest" description="Disordered" evidence="4">
    <location>
        <begin position="10"/>
        <end position="67"/>
    </location>
</feature>
<feature type="compositionally biased region" description="Pro residues" evidence="4">
    <location>
        <begin position="20"/>
        <end position="30"/>
    </location>
</feature>
<dbReference type="PANTHER" id="PTHR32295:SF11">
    <property type="entry name" value="PROTEIN IQ-DOMAIN 22"/>
    <property type="match status" value="1"/>
</dbReference>
<organism evidence="6 7">
    <name type="scientific">Carnegiea gigantea</name>
    <dbReference type="NCBI Taxonomy" id="171969"/>
    <lineage>
        <taxon>Eukaryota</taxon>
        <taxon>Viridiplantae</taxon>
        <taxon>Streptophyta</taxon>
        <taxon>Embryophyta</taxon>
        <taxon>Tracheophyta</taxon>
        <taxon>Spermatophyta</taxon>
        <taxon>Magnoliopsida</taxon>
        <taxon>eudicotyledons</taxon>
        <taxon>Gunneridae</taxon>
        <taxon>Pentapetalae</taxon>
        <taxon>Caryophyllales</taxon>
        <taxon>Cactineae</taxon>
        <taxon>Cactaceae</taxon>
        <taxon>Cactoideae</taxon>
        <taxon>Echinocereeae</taxon>
        <taxon>Carnegiea</taxon>
    </lineage>
</organism>
<feature type="region of interest" description="Disordered" evidence="4">
    <location>
        <begin position="484"/>
        <end position="517"/>
    </location>
</feature>
<name>A0A9Q1KTA5_9CARY</name>
<proteinExistence type="inferred from homology"/>
<accession>A0A9Q1KTA5</accession>
<feature type="compositionally biased region" description="Low complexity" evidence="4">
    <location>
        <begin position="40"/>
        <end position="54"/>
    </location>
</feature>
<evidence type="ECO:0000313" key="6">
    <source>
        <dbReference type="EMBL" id="KAJ8449299.1"/>
    </source>
</evidence>
<dbReference type="AlphaFoldDB" id="A0A9Q1KTA5"/>
<comment type="caution">
    <text evidence="6">The sequence shown here is derived from an EMBL/GenBank/DDBJ whole genome shotgun (WGS) entry which is preliminary data.</text>
</comment>
<evidence type="ECO:0000256" key="2">
    <source>
        <dbReference type="ARBA" id="ARBA00024341"/>
    </source>
</evidence>
<dbReference type="GO" id="GO:0005516">
    <property type="term" value="F:calmodulin binding"/>
    <property type="evidence" value="ECO:0007669"/>
    <property type="project" value="UniProtKB-KW"/>
</dbReference>
<sequence>MGKAARWFRGLLGIKRPDSGPDPNPNPNPNPKKDKRRWSFVKSKSSSRPNSNSNDVTTAAKPPPPPPCAAYVVDGDANKHAIAVAAATAAVAEAAVAAAQAAAAVVRLTHGGRCGGGGGREREVRAAVVIQSYFRGYLSGRKKETLNVFLTKLLMVLVQARRALRALKGLVKLQALVRGHIMRKKTAETMRCMQAMLRAQARARSVRAVVPESPHSSSKSSQMHHPVSLLFPAPLHCQAPSCQVTSDSSIRWDFWGINRISNTLSVSLLLIYVREFYLKGPQTPEKFEQLVRAKSTKQDQSPKIRRNLSRPGSRGHLVSSSWSDPRMDEPTWDPHGATSTRTCVTDEDRADKILEIDTGKPHFNFRRKNLFEPSHSGLLTSDQVSHSYTNSKDSTTHHTIPSPASCEVVQSLNPLKFPQEIDDEGLYCTAENSPQCYSATSQGGSSRRGGPFTPMKSDGSRSFLSGYSDCPSYMACTKSSRAKMRSLSAPKQRPHYERASSTKRYSVHGLGEHNPRSNAQRAAAMHASFTGKAYPGSGRLDRLGMPVKDSTVVYYSGYLN</sequence>
<dbReference type="Pfam" id="PF13178">
    <property type="entry name" value="DUF4005"/>
    <property type="match status" value="1"/>
</dbReference>
<reference evidence="6" key="1">
    <citation type="submission" date="2022-04" db="EMBL/GenBank/DDBJ databases">
        <title>Carnegiea gigantea Genome sequencing and assembly v2.</title>
        <authorList>
            <person name="Copetti D."/>
            <person name="Sanderson M.J."/>
            <person name="Burquez A."/>
            <person name="Wojciechowski M.F."/>
        </authorList>
    </citation>
    <scope>NUCLEOTIDE SEQUENCE</scope>
    <source>
        <strain evidence="6">SGP5-SGP5p</strain>
        <tissue evidence="6">Aerial part</tissue>
    </source>
</reference>
<dbReference type="InterPro" id="IPR025064">
    <property type="entry name" value="DUF4005"/>
</dbReference>
<feature type="domain" description="DUF4005" evidence="5">
    <location>
        <begin position="433"/>
        <end position="508"/>
    </location>
</feature>
<feature type="region of interest" description="Disordered" evidence="4">
    <location>
        <begin position="292"/>
        <end position="344"/>
    </location>
</feature>
<dbReference type="Proteomes" id="UP001153076">
    <property type="component" value="Unassembled WGS sequence"/>
</dbReference>
<gene>
    <name evidence="6" type="ORF">Cgig2_002431</name>
</gene>
<feature type="compositionally biased region" description="Polar residues" evidence="4">
    <location>
        <begin position="377"/>
        <end position="399"/>
    </location>
</feature>
<evidence type="ECO:0000256" key="3">
    <source>
        <dbReference type="ARBA" id="ARBA00024378"/>
    </source>
</evidence>
<dbReference type="Gene3D" id="1.20.5.190">
    <property type="match status" value="1"/>
</dbReference>
<dbReference type="InterPro" id="IPR000048">
    <property type="entry name" value="IQ_motif_EF-hand-BS"/>
</dbReference>
<dbReference type="Pfam" id="PF00612">
    <property type="entry name" value="IQ"/>
    <property type="match status" value="2"/>
</dbReference>
<keyword evidence="7" id="KW-1185">Reference proteome</keyword>
<dbReference type="PROSITE" id="PS50096">
    <property type="entry name" value="IQ"/>
    <property type="match status" value="2"/>
</dbReference>
<evidence type="ECO:0000256" key="4">
    <source>
        <dbReference type="SAM" id="MobiDB-lite"/>
    </source>
</evidence>
<dbReference type="EMBL" id="JAKOGI010000022">
    <property type="protein sequence ID" value="KAJ8449299.1"/>
    <property type="molecule type" value="Genomic_DNA"/>
</dbReference>
<evidence type="ECO:0000256" key="1">
    <source>
        <dbReference type="ARBA" id="ARBA00022860"/>
    </source>
</evidence>
<dbReference type="SMART" id="SM00015">
    <property type="entry name" value="IQ"/>
    <property type="match status" value="2"/>
</dbReference>
<evidence type="ECO:0000259" key="5">
    <source>
        <dbReference type="Pfam" id="PF13178"/>
    </source>
</evidence>
<feature type="region of interest" description="Disordered" evidence="4">
    <location>
        <begin position="375"/>
        <end position="402"/>
    </location>
</feature>
<comment type="subunit">
    <text evidence="3">Binds to multiple calmodulin (CaM) in the presence of Ca(2+) and CaM-like proteins.</text>
</comment>
<feature type="region of interest" description="Disordered" evidence="4">
    <location>
        <begin position="437"/>
        <end position="458"/>
    </location>
</feature>
<feature type="compositionally biased region" description="Basic and acidic residues" evidence="4">
    <location>
        <begin position="292"/>
        <end position="302"/>
    </location>
</feature>
<evidence type="ECO:0000313" key="7">
    <source>
        <dbReference type="Proteomes" id="UP001153076"/>
    </source>
</evidence>
<protein>
    <recommendedName>
        <fullName evidence="5">DUF4005 domain-containing protein</fullName>
    </recommendedName>
</protein>
<dbReference type="PANTHER" id="PTHR32295">
    <property type="entry name" value="IQ-DOMAIN 5-RELATED"/>
    <property type="match status" value="1"/>
</dbReference>
<keyword evidence="1" id="KW-0112">Calmodulin-binding</keyword>
<comment type="similarity">
    <text evidence="2">Belongs to the IQD family.</text>
</comment>